<evidence type="ECO:0000313" key="3">
    <source>
        <dbReference type="EMBL" id="KAJ7325940.1"/>
    </source>
</evidence>
<protein>
    <recommendedName>
        <fullName evidence="2">Nephrocystin 3-like N-terminal domain-containing protein</fullName>
    </recommendedName>
</protein>
<organism evidence="3 4">
    <name type="scientific">Mycena albidolilacea</name>
    <dbReference type="NCBI Taxonomy" id="1033008"/>
    <lineage>
        <taxon>Eukaryota</taxon>
        <taxon>Fungi</taxon>
        <taxon>Dikarya</taxon>
        <taxon>Basidiomycota</taxon>
        <taxon>Agaricomycotina</taxon>
        <taxon>Agaricomycetes</taxon>
        <taxon>Agaricomycetidae</taxon>
        <taxon>Agaricales</taxon>
        <taxon>Marasmiineae</taxon>
        <taxon>Mycenaceae</taxon>
        <taxon>Mycena</taxon>
    </lineage>
</organism>
<evidence type="ECO:0000313" key="4">
    <source>
        <dbReference type="Proteomes" id="UP001218218"/>
    </source>
</evidence>
<comment type="caution">
    <text evidence="3">The sequence shown here is derived from an EMBL/GenBank/DDBJ whole genome shotgun (WGS) entry which is preliminary data.</text>
</comment>
<dbReference type="Proteomes" id="UP001218218">
    <property type="component" value="Unassembled WGS sequence"/>
</dbReference>
<keyword evidence="1" id="KW-0677">Repeat</keyword>
<dbReference type="InterPro" id="IPR056884">
    <property type="entry name" value="NPHP3-like_N"/>
</dbReference>
<sequence length="181" mass="20216">MFDLDRVIPELSERLTRRASKEEAQGTLVTFGSSYSWITAATPREAAEPAKIVPILNGLLPSGGVKQSGIADDEDQRLDDDQRLVRLERIIERSNQLVREMLVVPFTGKQVNGTIVIIIDALDEAIDLEANHDFLEALSTGLPRIPKFVRVLITSRYHPVIEETIGKISNLQRMELPSVET</sequence>
<feature type="domain" description="Nephrocystin 3-like N-terminal" evidence="2">
    <location>
        <begin position="94"/>
        <end position="156"/>
    </location>
</feature>
<accession>A0AAD6ZJN0</accession>
<keyword evidence="4" id="KW-1185">Reference proteome</keyword>
<dbReference type="AlphaFoldDB" id="A0AAD6ZJN0"/>
<reference evidence="3" key="1">
    <citation type="submission" date="2023-03" db="EMBL/GenBank/DDBJ databases">
        <title>Massive genome expansion in bonnet fungi (Mycena s.s.) driven by repeated elements and novel gene families across ecological guilds.</title>
        <authorList>
            <consortium name="Lawrence Berkeley National Laboratory"/>
            <person name="Harder C.B."/>
            <person name="Miyauchi S."/>
            <person name="Viragh M."/>
            <person name="Kuo A."/>
            <person name="Thoen E."/>
            <person name="Andreopoulos B."/>
            <person name="Lu D."/>
            <person name="Skrede I."/>
            <person name="Drula E."/>
            <person name="Henrissat B."/>
            <person name="Morin E."/>
            <person name="Kohler A."/>
            <person name="Barry K."/>
            <person name="LaButti K."/>
            <person name="Morin E."/>
            <person name="Salamov A."/>
            <person name="Lipzen A."/>
            <person name="Mereny Z."/>
            <person name="Hegedus B."/>
            <person name="Baldrian P."/>
            <person name="Stursova M."/>
            <person name="Weitz H."/>
            <person name="Taylor A."/>
            <person name="Grigoriev I.V."/>
            <person name="Nagy L.G."/>
            <person name="Martin F."/>
            <person name="Kauserud H."/>
        </authorList>
    </citation>
    <scope>NUCLEOTIDE SEQUENCE</scope>
    <source>
        <strain evidence="3">CBHHK002</strain>
    </source>
</reference>
<evidence type="ECO:0000259" key="2">
    <source>
        <dbReference type="Pfam" id="PF24883"/>
    </source>
</evidence>
<proteinExistence type="predicted"/>
<dbReference type="EMBL" id="JARIHO010000043">
    <property type="protein sequence ID" value="KAJ7325940.1"/>
    <property type="molecule type" value="Genomic_DNA"/>
</dbReference>
<name>A0AAD6ZJN0_9AGAR</name>
<gene>
    <name evidence="3" type="ORF">DFH08DRAFT_968576</name>
</gene>
<evidence type="ECO:0000256" key="1">
    <source>
        <dbReference type="ARBA" id="ARBA00022737"/>
    </source>
</evidence>
<dbReference type="Pfam" id="PF24883">
    <property type="entry name" value="NPHP3_N"/>
    <property type="match status" value="1"/>
</dbReference>